<keyword evidence="5" id="KW-1185">Reference proteome</keyword>
<evidence type="ECO:0000259" key="2">
    <source>
        <dbReference type="Pfam" id="PF24818"/>
    </source>
</evidence>
<accession>A0A0C3X890</accession>
<gene>
    <name evidence="3" type="ordered locus">MTR_4g130340</name>
</gene>
<organism evidence="3 5">
    <name type="scientific">Medicago truncatula</name>
    <name type="common">Barrel medic</name>
    <name type="synonym">Medicago tribuloides</name>
    <dbReference type="NCBI Taxonomy" id="3880"/>
    <lineage>
        <taxon>Eukaryota</taxon>
        <taxon>Viridiplantae</taxon>
        <taxon>Streptophyta</taxon>
        <taxon>Embryophyta</taxon>
        <taxon>Tracheophyta</taxon>
        <taxon>Spermatophyta</taxon>
        <taxon>Magnoliopsida</taxon>
        <taxon>eudicotyledons</taxon>
        <taxon>Gunneridae</taxon>
        <taxon>Pentapetalae</taxon>
        <taxon>rosids</taxon>
        <taxon>fabids</taxon>
        <taxon>Fabales</taxon>
        <taxon>Fabaceae</taxon>
        <taxon>Papilionoideae</taxon>
        <taxon>50 kb inversion clade</taxon>
        <taxon>NPAAA clade</taxon>
        <taxon>Hologalegina</taxon>
        <taxon>IRL clade</taxon>
        <taxon>Trifolieae</taxon>
        <taxon>Medicago</taxon>
    </lineage>
</organism>
<evidence type="ECO:0000313" key="3">
    <source>
        <dbReference type="EMBL" id="AES92464.2"/>
    </source>
</evidence>
<feature type="compositionally biased region" description="Polar residues" evidence="1">
    <location>
        <begin position="254"/>
        <end position="269"/>
    </location>
</feature>
<protein>
    <recommendedName>
        <fullName evidence="2">TRF2/HOY1 PH-like domain-containing protein</fullName>
    </recommendedName>
</protein>
<dbReference type="HOGENOM" id="CLU_954323_0_0_1"/>
<dbReference type="Proteomes" id="UP000002051">
    <property type="component" value="Chromosome 4"/>
</dbReference>
<dbReference type="InterPro" id="IPR057939">
    <property type="entry name" value="TRF2_HOY1_PH"/>
</dbReference>
<dbReference type="EnsemblPlants" id="AES92464">
    <property type="protein sequence ID" value="AES92464"/>
    <property type="gene ID" value="MTR_4g130340"/>
</dbReference>
<dbReference type="Pfam" id="PF24818">
    <property type="entry name" value="PH_TRF2_HOY1"/>
    <property type="match status" value="1"/>
</dbReference>
<evidence type="ECO:0000256" key="1">
    <source>
        <dbReference type="SAM" id="MobiDB-lite"/>
    </source>
</evidence>
<feature type="region of interest" description="Disordered" evidence="1">
    <location>
        <begin position="254"/>
        <end position="292"/>
    </location>
</feature>
<accession>G7JFI1</accession>
<reference evidence="3 5" key="2">
    <citation type="journal article" date="2014" name="BMC Genomics">
        <title>An improved genome release (version Mt4.0) for the model legume Medicago truncatula.</title>
        <authorList>
            <person name="Tang H."/>
            <person name="Krishnakumar V."/>
            <person name="Bidwell S."/>
            <person name="Rosen B."/>
            <person name="Chan A."/>
            <person name="Zhou S."/>
            <person name="Gentzbittel L."/>
            <person name="Childs K.L."/>
            <person name="Yandell M."/>
            <person name="Gundlach H."/>
            <person name="Mayer K.F."/>
            <person name="Schwartz D.C."/>
            <person name="Town C.D."/>
        </authorList>
    </citation>
    <scope>GENOME REANNOTATION</scope>
    <source>
        <strain evidence="4 5">cv. Jemalong A17</strain>
    </source>
</reference>
<dbReference type="PANTHER" id="PTHR33494:SF27">
    <property type="entry name" value="ATP-DEPENDENT DNA HELICASE"/>
    <property type="match status" value="1"/>
</dbReference>
<name>G7JFI1_MEDTR</name>
<reference evidence="3 5" key="1">
    <citation type="journal article" date="2011" name="Nature">
        <title>The Medicago genome provides insight into the evolution of rhizobial symbioses.</title>
        <authorList>
            <person name="Young N.D."/>
            <person name="Debelle F."/>
            <person name="Oldroyd G.E."/>
            <person name="Geurts R."/>
            <person name="Cannon S.B."/>
            <person name="Udvardi M.K."/>
            <person name="Benedito V.A."/>
            <person name="Mayer K.F."/>
            <person name="Gouzy J."/>
            <person name="Schoof H."/>
            <person name="Van de Peer Y."/>
            <person name="Proost S."/>
            <person name="Cook D.R."/>
            <person name="Meyers B.C."/>
            <person name="Spannagl M."/>
            <person name="Cheung F."/>
            <person name="De Mita S."/>
            <person name="Krishnakumar V."/>
            <person name="Gundlach H."/>
            <person name="Zhou S."/>
            <person name="Mudge J."/>
            <person name="Bharti A.K."/>
            <person name="Murray J.D."/>
            <person name="Naoumkina M.A."/>
            <person name="Rosen B."/>
            <person name="Silverstein K.A."/>
            <person name="Tang H."/>
            <person name="Rombauts S."/>
            <person name="Zhao P.X."/>
            <person name="Zhou P."/>
            <person name="Barbe V."/>
            <person name="Bardou P."/>
            <person name="Bechner M."/>
            <person name="Bellec A."/>
            <person name="Berger A."/>
            <person name="Berges H."/>
            <person name="Bidwell S."/>
            <person name="Bisseling T."/>
            <person name="Choisne N."/>
            <person name="Couloux A."/>
            <person name="Denny R."/>
            <person name="Deshpande S."/>
            <person name="Dai X."/>
            <person name="Doyle J.J."/>
            <person name="Dudez A.M."/>
            <person name="Farmer A.D."/>
            <person name="Fouteau S."/>
            <person name="Franken C."/>
            <person name="Gibelin C."/>
            <person name="Gish J."/>
            <person name="Goldstein S."/>
            <person name="Gonzalez A.J."/>
            <person name="Green P.J."/>
            <person name="Hallab A."/>
            <person name="Hartog M."/>
            <person name="Hua A."/>
            <person name="Humphray S.J."/>
            <person name="Jeong D.H."/>
            <person name="Jing Y."/>
            <person name="Jocker A."/>
            <person name="Kenton S.M."/>
            <person name="Kim D.J."/>
            <person name="Klee K."/>
            <person name="Lai H."/>
            <person name="Lang C."/>
            <person name="Lin S."/>
            <person name="Macmil S.L."/>
            <person name="Magdelenat G."/>
            <person name="Matthews L."/>
            <person name="McCorrison J."/>
            <person name="Monaghan E.L."/>
            <person name="Mun J.H."/>
            <person name="Najar F.Z."/>
            <person name="Nicholson C."/>
            <person name="Noirot C."/>
            <person name="O'Bleness M."/>
            <person name="Paule C.R."/>
            <person name="Poulain J."/>
            <person name="Prion F."/>
            <person name="Qin B."/>
            <person name="Qu C."/>
            <person name="Retzel E.F."/>
            <person name="Riddle C."/>
            <person name="Sallet E."/>
            <person name="Samain S."/>
            <person name="Samson N."/>
            <person name="Sanders I."/>
            <person name="Saurat O."/>
            <person name="Scarpelli C."/>
            <person name="Schiex T."/>
            <person name="Segurens B."/>
            <person name="Severin A.J."/>
            <person name="Sherrier D.J."/>
            <person name="Shi R."/>
            <person name="Sims S."/>
            <person name="Singer S.R."/>
            <person name="Sinharoy S."/>
            <person name="Sterck L."/>
            <person name="Viollet A."/>
            <person name="Wang B.B."/>
            <person name="Wang K."/>
            <person name="Wang M."/>
            <person name="Wang X."/>
            <person name="Warfsmann J."/>
            <person name="Weissenbach J."/>
            <person name="White D.D."/>
            <person name="White J.D."/>
            <person name="Wiley G.B."/>
            <person name="Wincker P."/>
            <person name="Xing Y."/>
            <person name="Yang L."/>
            <person name="Yao Z."/>
            <person name="Ying F."/>
            <person name="Zhai J."/>
            <person name="Zhou L."/>
            <person name="Zuber A."/>
            <person name="Denarie J."/>
            <person name="Dixon R.A."/>
            <person name="May G.D."/>
            <person name="Schwartz D.C."/>
            <person name="Rogers J."/>
            <person name="Quetier F."/>
            <person name="Town C.D."/>
            <person name="Roe B.A."/>
        </authorList>
    </citation>
    <scope>NUCLEOTIDE SEQUENCE [LARGE SCALE GENOMIC DNA]</scope>
    <source>
        <strain evidence="3">A17</strain>
        <strain evidence="4 5">cv. Jemalong A17</strain>
    </source>
</reference>
<proteinExistence type="predicted"/>
<dbReference type="AlphaFoldDB" id="G7JFI1"/>
<sequence>MFGRSDHVSLLSNILDEPSPLNLSLTKSPSFLDLIETELFQRNPVNANTGNLNSEVKKKSQASVEKLQASNFPATRLKIGSWKYEPKYEGDLVAKFCFAKKKIVWEVLVGELKSKIEIQWSDITQLKANCPNDGPSSLSLVVARQPLFFRPTCTCIFFLQLSTDMWMCAQHVHAYSFKSTNGFVARWHFLKFEQGYLIKHFEQLVQYSEHLKFLSEQPDIMLDSPHFDTRSAASENPDNLKDCNLHQVNGEGSTSHFQNMGSAHSSLSPSFRIEPGDPSASTLDSTLISARK</sequence>
<reference evidence="4" key="3">
    <citation type="submission" date="2015-04" db="UniProtKB">
        <authorList>
            <consortium name="EnsemblPlants"/>
        </authorList>
    </citation>
    <scope>IDENTIFICATION</scope>
    <source>
        <strain evidence="4">cv. Jemalong A17</strain>
    </source>
</reference>
<dbReference type="PANTHER" id="PTHR33494">
    <property type="entry name" value="OS02G0793800 PROTEIN"/>
    <property type="match status" value="1"/>
</dbReference>
<evidence type="ECO:0000313" key="5">
    <source>
        <dbReference type="Proteomes" id="UP000002051"/>
    </source>
</evidence>
<feature type="domain" description="TRF2/HOY1 PH-like" evidence="2">
    <location>
        <begin position="71"/>
        <end position="196"/>
    </location>
</feature>
<dbReference type="EMBL" id="CM001220">
    <property type="protein sequence ID" value="AES92464.2"/>
    <property type="molecule type" value="Genomic_DNA"/>
</dbReference>
<evidence type="ECO:0000313" key="4">
    <source>
        <dbReference type="EnsemblPlants" id="AES92464"/>
    </source>
</evidence>
<feature type="compositionally biased region" description="Polar residues" evidence="1">
    <location>
        <begin position="279"/>
        <end position="292"/>
    </location>
</feature>